<feature type="region of interest" description="Disordered" evidence="9">
    <location>
        <begin position="128"/>
        <end position="148"/>
    </location>
</feature>
<dbReference type="EMBL" id="JAGIXG020000018">
    <property type="protein sequence ID" value="KAI6781778.1"/>
    <property type="molecule type" value="Genomic_DNA"/>
</dbReference>
<comment type="caution">
    <text evidence="10">The sequence shown here is derived from an EMBL/GenBank/DDBJ whole genome shotgun (WGS) entry which is preliminary data.</text>
</comment>
<evidence type="ECO:0000256" key="7">
    <source>
        <dbReference type="ARBA" id="ARBA00023128"/>
    </source>
</evidence>
<evidence type="ECO:0000313" key="11">
    <source>
        <dbReference type="Proteomes" id="UP001055219"/>
    </source>
</evidence>
<keyword evidence="4" id="KW-0679">Respiratory chain</keyword>
<evidence type="ECO:0000256" key="4">
    <source>
        <dbReference type="ARBA" id="ARBA00022660"/>
    </source>
</evidence>
<reference evidence="10" key="1">
    <citation type="journal article" date="2021" name="J Fungi (Basel)">
        <title>Genomic and Metabolomic Analyses of the Marine Fungus Emericellopsis cladophorae: Insights into Saltwater Adaptability Mechanisms and Its Biosynthetic Potential.</title>
        <authorList>
            <person name="Goncalves M.F.M."/>
            <person name="Hilario S."/>
            <person name="Van de Peer Y."/>
            <person name="Esteves A.C."/>
            <person name="Alves A."/>
        </authorList>
    </citation>
    <scope>NUCLEOTIDE SEQUENCE</scope>
    <source>
        <strain evidence="10">MUM 19.33</strain>
    </source>
</reference>
<dbReference type="Pfam" id="PF04716">
    <property type="entry name" value="ETC_C1_NDUFA5"/>
    <property type="match status" value="1"/>
</dbReference>
<gene>
    <name evidence="10" type="ORF">J7T54_004944</name>
</gene>
<evidence type="ECO:0000256" key="3">
    <source>
        <dbReference type="ARBA" id="ARBA00022448"/>
    </source>
</evidence>
<dbReference type="PANTHER" id="PTHR12653:SF0">
    <property type="entry name" value="NADH DEHYDROGENASE [UBIQUINONE] 1 ALPHA SUBCOMPLEX SUBUNIT 5"/>
    <property type="match status" value="1"/>
</dbReference>
<protein>
    <submittedName>
        <fullName evidence="10">NADH-ubiquinone oxidoreductase 29.9 kDa subunit-like protein</fullName>
    </submittedName>
</protein>
<sequence length="236" mass="26862">MRQTTRLLAKYLEAGQPTGLTGLWTHATPRSTLLYLYSSTLDRLSKIPESSLYRQSVEATTKHRMSIVEAAIPPGYDEWAKRAKELVGQDKEKFRVNSGRIDGSEARTVKLGDRVFVVGHRHEGKDIREEEWDGEENEGPALEGARTPAERADQAFLGDKKPLAEHEKVQWEDEPQLTADQVHELEHKIGAGLIEEVIQVAEGELELIDTMEKSKVWEDLEDPVPEGQWTYFERRT</sequence>
<comment type="similarity">
    <text evidence="2">Belongs to the complex I NDUFA5 subunit family.</text>
</comment>
<evidence type="ECO:0000256" key="8">
    <source>
        <dbReference type="ARBA" id="ARBA00023136"/>
    </source>
</evidence>
<dbReference type="GO" id="GO:0005743">
    <property type="term" value="C:mitochondrial inner membrane"/>
    <property type="evidence" value="ECO:0007669"/>
    <property type="project" value="UniProtKB-SubCell"/>
</dbReference>
<comment type="subcellular location">
    <subcellularLocation>
        <location evidence="1">Mitochondrion inner membrane</location>
        <topology evidence="1">Peripheral membrane protein</topology>
        <orientation evidence="1">Matrix side</orientation>
    </subcellularLocation>
</comment>
<dbReference type="GO" id="GO:0022904">
    <property type="term" value="P:respiratory electron transport chain"/>
    <property type="evidence" value="ECO:0007669"/>
    <property type="project" value="InterPro"/>
</dbReference>
<evidence type="ECO:0000313" key="10">
    <source>
        <dbReference type="EMBL" id="KAI6781778.1"/>
    </source>
</evidence>
<dbReference type="Proteomes" id="UP001055219">
    <property type="component" value="Unassembled WGS sequence"/>
</dbReference>
<name>A0A9P9Y261_9HYPO</name>
<evidence type="ECO:0000256" key="9">
    <source>
        <dbReference type="SAM" id="MobiDB-lite"/>
    </source>
</evidence>
<keyword evidence="5" id="KW-0999">Mitochondrion inner membrane</keyword>
<dbReference type="RefSeq" id="XP_051362634.1">
    <property type="nucleotide sequence ID" value="XM_051505984.1"/>
</dbReference>
<keyword evidence="7" id="KW-0496">Mitochondrion</keyword>
<evidence type="ECO:0000256" key="2">
    <source>
        <dbReference type="ARBA" id="ARBA00010261"/>
    </source>
</evidence>
<dbReference type="GeneID" id="75831430"/>
<proteinExistence type="inferred from homology"/>
<evidence type="ECO:0000256" key="5">
    <source>
        <dbReference type="ARBA" id="ARBA00022792"/>
    </source>
</evidence>
<keyword evidence="6" id="KW-0249">Electron transport</keyword>
<dbReference type="OrthoDB" id="286811at2759"/>
<feature type="compositionally biased region" description="Acidic residues" evidence="9">
    <location>
        <begin position="129"/>
        <end position="138"/>
    </location>
</feature>
<reference evidence="10" key="2">
    <citation type="submission" date="2022-07" db="EMBL/GenBank/DDBJ databases">
        <authorList>
            <person name="Goncalves M.F.M."/>
            <person name="Hilario S."/>
            <person name="Van De Peer Y."/>
            <person name="Esteves A.C."/>
            <person name="Alves A."/>
        </authorList>
    </citation>
    <scope>NUCLEOTIDE SEQUENCE</scope>
    <source>
        <strain evidence="10">MUM 19.33</strain>
    </source>
</reference>
<dbReference type="PANTHER" id="PTHR12653">
    <property type="entry name" value="NADH-UBIQUINONE OXIDOREDUCTASE 13 KD-B SUBUNIT"/>
    <property type="match status" value="1"/>
</dbReference>
<dbReference type="InterPro" id="IPR006806">
    <property type="entry name" value="NDUFA5"/>
</dbReference>
<keyword evidence="11" id="KW-1185">Reference proteome</keyword>
<accession>A0A9P9Y261</accession>
<dbReference type="AlphaFoldDB" id="A0A9P9Y261"/>
<organism evidence="10 11">
    <name type="scientific">Emericellopsis cladophorae</name>
    <dbReference type="NCBI Taxonomy" id="2686198"/>
    <lineage>
        <taxon>Eukaryota</taxon>
        <taxon>Fungi</taxon>
        <taxon>Dikarya</taxon>
        <taxon>Ascomycota</taxon>
        <taxon>Pezizomycotina</taxon>
        <taxon>Sordariomycetes</taxon>
        <taxon>Hypocreomycetidae</taxon>
        <taxon>Hypocreales</taxon>
        <taxon>Bionectriaceae</taxon>
        <taxon>Emericellopsis</taxon>
    </lineage>
</organism>
<evidence type="ECO:0000256" key="1">
    <source>
        <dbReference type="ARBA" id="ARBA00004443"/>
    </source>
</evidence>
<keyword evidence="3" id="KW-0813">Transport</keyword>
<keyword evidence="8" id="KW-0472">Membrane</keyword>
<evidence type="ECO:0000256" key="6">
    <source>
        <dbReference type="ARBA" id="ARBA00022982"/>
    </source>
</evidence>